<reference evidence="1 2" key="1">
    <citation type="submission" date="2019-07" db="EMBL/GenBank/DDBJ databases">
        <title>Serratia strains were isolated from fresh produce.</title>
        <authorList>
            <person name="Cho G.-S."/>
            <person name="Stein M."/>
            <person name="Lee W."/>
            <person name="Suh S.H."/>
            <person name="Franz C.M.A.P."/>
        </authorList>
    </citation>
    <scope>NUCLEOTIDE SEQUENCE [LARGE SCALE GENOMIC DNA]</scope>
    <source>
        <strain evidence="1 2">S16</strain>
    </source>
</reference>
<name>A0A514IJ92_SERMA</name>
<accession>A0A514IJ92</accession>
<protein>
    <submittedName>
        <fullName evidence="1">Replication protein RepA</fullName>
    </submittedName>
</protein>
<dbReference type="Proteomes" id="UP000321126">
    <property type="component" value="Unassembled WGS sequence"/>
</dbReference>
<gene>
    <name evidence="1" type="ORF">FOT62_24480</name>
</gene>
<comment type="caution">
    <text evidence="1">The sequence shown here is derived from an EMBL/GenBank/DDBJ whole genome shotgun (WGS) entry which is preliminary data.</text>
</comment>
<organism evidence="1 2">
    <name type="scientific">Serratia marcescens</name>
    <dbReference type="NCBI Taxonomy" id="615"/>
    <lineage>
        <taxon>Bacteria</taxon>
        <taxon>Pseudomonadati</taxon>
        <taxon>Pseudomonadota</taxon>
        <taxon>Gammaproteobacteria</taxon>
        <taxon>Enterobacterales</taxon>
        <taxon>Yersiniaceae</taxon>
        <taxon>Serratia</taxon>
    </lineage>
</organism>
<dbReference type="AlphaFoldDB" id="A0A514IJ92"/>
<accession>A0A5C7BUD7</accession>
<evidence type="ECO:0000313" key="2">
    <source>
        <dbReference type="Proteomes" id="UP000321126"/>
    </source>
</evidence>
<proteinExistence type="predicted"/>
<sequence length="37" mass="4187">MEKIIGVFAFQCSGNNLQTHFPATLRRGQPKILLNDQ</sequence>
<evidence type="ECO:0000313" key="1">
    <source>
        <dbReference type="EMBL" id="TXE24868.1"/>
    </source>
</evidence>
<dbReference type="EMBL" id="VOUQ01000028">
    <property type="protein sequence ID" value="TXE24868.1"/>
    <property type="molecule type" value="Genomic_DNA"/>
</dbReference>